<accession>A0AAJ0QM96</accession>
<dbReference type="Proteomes" id="UP000323560">
    <property type="component" value="Chromosome"/>
</dbReference>
<evidence type="ECO:0000313" key="2">
    <source>
        <dbReference type="EMBL" id="QEH96295.1"/>
    </source>
</evidence>
<protein>
    <submittedName>
        <fullName evidence="2">Uncharacterized protein</fullName>
    </submittedName>
</protein>
<feature type="region of interest" description="Disordered" evidence="1">
    <location>
        <begin position="1"/>
        <end position="35"/>
    </location>
</feature>
<gene>
    <name evidence="2" type="ORF">FXF46_08405</name>
</gene>
<dbReference type="KEGG" id="gti:FXF46_08405"/>
<reference evidence="2 3" key="1">
    <citation type="submission" date="2019-08" db="EMBL/GenBank/DDBJ databases">
        <title>Gluconobacter frateurii HD924 genome.</title>
        <authorList>
            <person name="Liu Y."/>
            <person name="Zhang P."/>
        </authorList>
    </citation>
    <scope>NUCLEOTIDE SEQUENCE [LARGE SCALE GENOMIC DNA]</scope>
    <source>
        <strain evidence="2 3">HD924</strain>
    </source>
</reference>
<name>A0AAJ0QM96_GLUTH</name>
<dbReference type="RefSeq" id="WP_007282653.1">
    <property type="nucleotide sequence ID" value="NZ_CP043043.1"/>
</dbReference>
<sequence length="61" mass="6998">MASLVNAGKTASSSVAGRPPVSRRSDRSEMSALEKYRLLRETRKVVRRQRIEEEQKHQRSS</sequence>
<evidence type="ECO:0000313" key="3">
    <source>
        <dbReference type="Proteomes" id="UP000323560"/>
    </source>
</evidence>
<evidence type="ECO:0000256" key="1">
    <source>
        <dbReference type="SAM" id="MobiDB-lite"/>
    </source>
</evidence>
<feature type="compositionally biased region" description="Basic and acidic residues" evidence="1">
    <location>
        <begin position="23"/>
        <end position="35"/>
    </location>
</feature>
<organism evidence="2 3">
    <name type="scientific">Gluconobacter thailandicus</name>
    <dbReference type="NCBI Taxonomy" id="257438"/>
    <lineage>
        <taxon>Bacteria</taxon>
        <taxon>Pseudomonadati</taxon>
        <taxon>Pseudomonadota</taxon>
        <taxon>Alphaproteobacteria</taxon>
        <taxon>Acetobacterales</taxon>
        <taxon>Acetobacteraceae</taxon>
        <taxon>Gluconobacter</taxon>
    </lineage>
</organism>
<proteinExistence type="predicted"/>
<dbReference type="AlphaFoldDB" id="A0AAJ0QM96"/>
<dbReference type="EMBL" id="CP043043">
    <property type="protein sequence ID" value="QEH96295.1"/>
    <property type="molecule type" value="Genomic_DNA"/>
</dbReference>